<dbReference type="InParanoid" id="B9RKT0"/>
<keyword evidence="3" id="KW-1185">Reference proteome</keyword>
<evidence type="ECO:0000256" key="1">
    <source>
        <dbReference type="SAM" id="MobiDB-lite"/>
    </source>
</evidence>
<dbReference type="AlphaFoldDB" id="B9RKT0"/>
<sequence>MTTLQLTLSHIKIKGNTIFNSIKANTINITSFNNTYPKLGKYEDYPQLKTIKFQTPREENKSEKKQSITKPSNPKPTINTQN</sequence>
<dbReference type="EMBL" id="EQ973784">
    <property type="protein sequence ID" value="EEF48279.1"/>
    <property type="molecule type" value="Genomic_DNA"/>
</dbReference>
<reference evidence="3" key="1">
    <citation type="journal article" date="2010" name="Nat. Biotechnol.">
        <title>Draft genome sequence of the oilseed species Ricinus communis.</title>
        <authorList>
            <person name="Chan A.P."/>
            <person name="Crabtree J."/>
            <person name="Zhao Q."/>
            <person name="Lorenzi H."/>
            <person name="Orvis J."/>
            <person name="Puiu D."/>
            <person name="Melake-Berhan A."/>
            <person name="Jones K.M."/>
            <person name="Redman J."/>
            <person name="Chen G."/>
            <person name="Cahoon E.B."/>
            <person name="Gedil M."/>
            <person name="Stanke M."/>
            <person name="Haas B.J."/>
            <person name="Wortman J.R."/>
            <person name="Fraser-Liggett C.M."/>
            <person name="Ravel J."/>
            <person name="Rabinowicz P.D."/>
        </authorList>
    </citation>
    <scope>NUCLEOTIDE SEQUENCE [LARGE SCALE GENOMIC DNA]</scope>
    <source>
        <strain evidence="3">cv. Hale</strain>
    </source>
</reference>
<dbReference type="Proteomes" id="UP000008311">
    <property type="component" value="Unassembled WGS sequence"/>
</dbReference>
<organism evidence="2 3">
    <name type="scientific">Ricinus communis</name>
    <name type="common">Castor bean</name>
    <dbReference type="NCBI Taxonomy" id="3988"/>
    <lineage>
        <taxon>Eukaryota</taxon>
        <taxon>Viridiplantae</taxon>
        <taxon>Streptophyta</taxon>
        <taxon>Embryophyta</taxon>
        <taxon>Tracheophyta</taxon>
        <taxon>Spermatophyta</taxon>
        <taxon>Magnoliopsida</taxon>
        <taxon>eudicotyledons</taxon>
        <taxon>Gunneridae</taxon>
        <taxon>Pentapetalae</taxon>
        <taxon>rosids</taxon>
        <taxon>fabids</taxon>
        <taxon>Malpighiales</taxon>
        <taxon>Euphorbiaceae</taxon>
        <taxon>Acalyphoideae</taxon>
        <taxon>Acalypheae</taxon>
        <taxon>Ricinus</taxon>
    </lineage>
</organism>
<gene>
    <name evidence="2" type="ORF">RCOM_1053280</name>
</gene>
<feature type="compositionally biased region" description="Basic and acidic residues" evidence="1">
    <location>
        <begin position="55"/>
        <end position="66"/>
    </location>
</feature>
<accession>B9RKT0</accession>
<protein>
    <submittedName>
        <fullName evidence="2">Uncharacterized protein</fullName>
    </submittedName>
</protein>
<evidence type="ECO:0000313" key="2">
    <source>
        <dbReference type="EMBL" id="EEF48279.1"/>
    </source>
</evidence>
<name>B9RKT0_RICCO</name>
<proteinExistence type="predicted"/>
<feature type="region of interest" description="Disordered" evidence="1">
    <location>
        <begin position="52"/>
        <end position="82"/>
    </location>
</feature>
<feature type="compositionally biased region" description="Polar residues" evidence="1">
    <location>
        <begin position="68"/>
        <end position="82"/>
    </location>
</feature>
<evidence type="ECO:0000313" key="3">
    <source>
        <dbReference type="Proteomes" id="UP000008311"/>
    </source>
</evidence>